<proteinExistence type="predicted"/>
<comment type="caution">
    <text evidence="2">The sequence shown here is derived from an EMBL/GenBank/DDBJ whole genome shotgun (WGS) entry which is preliminary data.</text>
</comment>
<dbReference type="RefSeq" id="WP_313831427.1">
    <property type="nucleotide sequence ID" value="NZ_JAQOUE010000001.1"/>
</dbReference>
<dbReference type="EMBL" id="JAQOUE010000001">
    <property type="protein sequence ID" value="MDT7041068.1"/>
    <property type="molecule type" value="Genomic_DNA"/>
</dbReference>
<evidence type="ECO:0000313" key="3">
    <source>
        <dbReference type="Proteomes" id="UP001250932"/>
    </source>
</evidence>
<feature type="compositionally biased region" description="Pro residues" evidence="1">
    <location>
        <begin position="106"/>
        <end position="117"/>
    </location>
</feature>
<evidence type="ECO:0000256" key="1">
    <source>
        <dbReference type="SAM" id="MobiDB-lite"/>
    </source>
</evidence>
<organism evidence="2 3">
    <name type="scientific">Candidatus Nitronereus thalassa</name>
    <dbReference type="NCBI Taxonomy" id="3020898"/>
    <lineage>
        <taxon>Bacteria</taxon>
        <taxon>Pseudomonadati</taxon>
        <taxon>Nitrospirota</taxon>
        <taxon>Nitrospiria</taxon>
        <taxon>Nitrospirales</taxon>
        <taxon>Nitrospiraceae</taxon>
        <taxon>Candidatus Nitronereus</taxon>
    </lineage>
</organism>
<evidence type="ECO:0008006" key="4">
    <source>
        <dbReference type="Google" id="ProtNLM"/>
    </source>
</evidence>
<reference evidence="2 3" key="1">
    <citation type="journal article" date="2023" name="ISME J.">
        <title>Cultivation and genomic characterization of novel and ubiquitous marine nitrite-oxidizing bacteria from the Nitrospirales.</title>
        <authorList>
            <person name="Mueller A.J."/>
            <person name="Daebeler A."/>
            <person name="Herbold C.W."/>
            <person name="Kirkegaard R.H."/>
            <person name="Daims H."/>
        </authorList>
    </citation>
    <scope>NUCLEOTIDE SEQUENCE [LARGE SCALE GENOMIC DNA]</scope>
    <source>
        <strain evidence="2 3">EB</strain>
    </source>
</reference>
<dbReference type="Proteomes" id="UP001250932">
    <property type="component" value="Unassembled WGS sequence"/>
</dbReference>
<protein>
    <recommendedName>
        <fullName evidence="4">Type II secretion system protein GspC N-terminal domain-containing protein</fullName>
    </recommendedName>
</protein>
<name>A0ABU3K3V4_9BACT</name>
<accession>A0ABU3K3V4</accession>
<gene>
    <name evidence="2" type="ORF">PPG34_01820</name>
</gene>
<keyword evidence="3" id="KW-1185">Reference proteome</keyword>
<evidence type="ECO:0000313" key="2">
    <source>
        <dbReference type="EMBL" id="MDT7041068.1"/>
    </source>
</evidence>
<sequence>MTKREKGLLLIGVLLLGATLIIVEDMEQEAQQYAPTNIQATRPASRETGPLGFGVDHTVPITLNTPRNIFAPLKDPNQPKPTVAKTRAKPEATPPKPRAPKAAPVNTPPPPPPPPSPNNLAAQQAQQQLRQYQFLGYLTKKGDQQVFLSNGQAIYIVKQGETLEGDIQVKSIEPTAVVLSKYLKGIGETVEATIPLTKDGNKT</sequence>
<feature type="region of interest" description="Disordered" evidence="1">
    <location>
        <begin position="35"/>
        <end position="126"/>
    </location>
</feature>